<dbReference type="PANTHER" id="PTHR37984">
    <property type="entry name" value="PROTEIN CBG26694"/>
    <property type="match status" value="1"/>
</dbReference>
<evidence type="ECO:0000256" key="12">
    <source>
        <dbReference type="PROSITE-ProRule" id="PRU00047"/>
    </source>
</evidence>
<evidence type="ECO:0000256" key="9">
    <source>
        <dbReference type="ARBA" id="ARBA00022918"/>
    </source>
</evidence>
<comment type="caution">
    <text evidence="15">The sequence shown here is derived from an EMBL/GenBank/DDBJ whole genome shotgun (WGS) entry which is preliminary data.</text>
</comment>
<dbReference type="SUPFAM" id="SSF50630">
    <property type="entry name" value="Acid proteases"/>
    <property type="match status" value="1"/>
</dbReference>
<evidence type="ECO:0000256" key="5">
    <source>
        <dbReference type="ARBA" id="ARBA00022722"/>
    </source>
</evidence>
<keyword evidence="12" id="KW-0862">Zinc</keyword>
<dbReference type="Proteomes" id="UP000719412">
    <property type="component" value="Unassembled WGS sequence"/>
</dbReference>
<dbReference type="Gene3D" id="4.10.60.10">
    <property type="entry name" value="Zinc finger, CCHC-type"/>
    <property type="match status" value="1"/>
</dbReference>
<dbReference type="InterPro" id="IPR036875">
    <property type="entry name" value="Znf_CCHC_sf"/>
</dbReference>
<evidence type="ECO:0000313" key="15">
    <source>
        <dbReference type="EMBL" id="KAH0809138.1"/>
    </source>
</evidence>
<dbReference type="GO" id="GO:0003677">
    <property type="term" value="F:DNA binding"/>
    <property type="evidence" value="ECO:0007669"/>
    <property type="project" value="UniProtKB-KW"/>
</dbReference>
<evidence type="ECO:0000259" key="13">
    <source>
        <dbReference type="PROSITE" id="PS50158"/>
    </source>
</evidence>
<evidence type="ECO:0000256" key="6">
    <source>
        <dbReference type="ARBA" id="ARBA00022750"/>
    </source>
</evidence>
<dbReference type="EMBL" id="JABDTM020028315">
    <property type="protein sequence ID" value="KAH0809138.1"/>
    <property type="molecule type" value="Genomic_DNA"/>
</dbReference>
<keyword evidence="12" id="KW-0479">Metal-binding</keyword>
<dbReference type="CDD" id="cd09274">
    <property type="entry name" value="RNase_HI_RT_Ty3"/>
    <property type="match status" value="1"/>
</dbReference>
<dbReference type="GO" id="GO:0004190">
    <property type="term" value="F:aspartic-type endopeptidase activity"/>
    <property type="evidence" value="ECO:0007669"/>
    <property type="project" value="UniProtKB-KW"/>
</dbReference>
<evidence type="ECO:0000259" key="14">
    <source>
        <dbReference type="PROSITE" id="PS50878"/>
    </source>
</evidence>
<evidence type="ECO:0000256" key="1">
    <source>
        <dbReference type="ARBA" id="ARBA00012493"/>
    </source>
</evidence>
<dbReference type="Gene3D" id="3.10.10.10">
    <property type="entry name" value="HIV Type 1 Reverse Transcriptase, subunit A, domain 1"/>
    <property type="match status" value="1"/>
</dbReference>
<keyword evidence="7" id="KW-0255">Endonuclease</keyword>
<dbReference type="Pfam" id="PF00078">
    <property type="entry name" value="RVT_1"/>
    <property type="match status" value="1"/>
</dbReference>
<dbReference type="CDD" id="cd00303">
    <property type="entry name" value="retropepsin_like"/>
    <property type="match status" value="1"/>
</dbReference>
<dbReference type="InterPro" id="IPR043502">
    <property type="entry name" value="DNA/RNA_pol_sf"/>
</dbReference>
<dbReference type="InterPro" id="IPR041577">
    <property type="entry name" value="RT_RNaseH_2"/>
</dbReference>
<dbReference type="Gene3D" id="3.30.70.270">
    <property type="match status" value="2"/>
</dbReference>
<keyword evidence="3" id="KW-0808">Transferase</keyword>
<keyword evidence="8" id="KW-0378">Hydrolase</keyword>
<evidence type="ECO:0000256" key="2">
    <source>
        <dbReference type="ARBA" id="ARBA00022670"/>
    </source>
</evidence>
<feature type="domain" description="CCHC-type" evidence="13">
    <location>
        <begin position="216"/>
        <end position="230"/>
    </location>
</feature>
<keyword evidence="10" id="KW-0238">DNA-binding</keyword>
<dbReference type="InterPro" id="IPR050951">
    <property type="entry name" value="Retrovirus_Pol_polyprotein"/>
</dbReference>
<dbReference type="GO" id="GO:0006508">
    <property type="term" value="P:proteolysis"/>
    <property type="evidence" value="ECO:0007669"/>
    <property type="project" value="UniProtKB-KW"/>
</dbReference>
<evidence type="ECO:0000313" key="16">
    <source>
        <dbReference type="Proteomes" id="UP000719412"/>
    </source>
</evidence>
<keyword evidence="11" id="KW-0511">Multifunctional enzyme</keyword>
<dbReference type="SUPFAM" id="SSF57756">
    <property type="entry name" value="Retrovirus zinc finger-like domains"/>
    <property type="match status" value="1"/>
</dbReference>
<protein>
    <recommendedName>
        <fullName evidence="1">RNA-directed DNA polymerase</fullName>
        <ecNumber evidence="1">2.7.7.49</ecNumber>
    </recommendedName>
</protein>
<dbReference type="SUPFAM" id="SSF56672">
    <property type="entry name" value="DNA/RNA polymerases"/>
    <property type="match status" value="1"/>
</dbReference>
<reference evidence="15" key="2">
    <citation type="submission" date="2021-08" db="EMBL/GenBank/DDBJ databases">
        <authorList>
            <person name="Eriksson T."/>
        </authorList>
    </citation>
    <scope>NUCLEOTIDE SEQUENCE</scope>
    <source>
        <strain evidence="15">Stoneville</strain>
        <tissue evidence="15">Whole head</tissue>
    </source>
</reference>
<dbReference type="FunFam" id="3.10.10.10:FF:000007">
    <property type="entry name" value="Retrovirus-related Pol polyprotein from transposon 17.6-like Protein"/>
    <property type="match status" value="1"/>
</dbReference>
<dbReference type="InterPro" id="IPR001878">
    <property type="entry name" value="Znf_CCHC"/>
</dbReference>
<accession>A0A8J6L7T0</accession>
<name>A0A8J6L7T0_TENMO</name>
<dbReference type="Pfam" id="PF17919">
    <property type="entry name" value="RT_RNaseH_2"/>
    <property type="match status" value="1"/>
</dbReference>
<feature type="domain" description="CCHC-type" evidence="13">
    <location>
        <begin position="240"/>
        <end position="253"/>
    </location>
</feature>
<reference evidence="15" key="1">
    <citation type="journal article" date="2020" name="J Insects Food Feed">
        <title>The yellow mealworm (Tenebrio molitor) genome: a resource for the emerging insects as food and feed industry.</title>
        <authorList>
            <person name="Eriksson T."/>
            <person name="Andere A."/>
            <person name="Kelstrup H."/>
            <person name="Emery V."/>
            <person name="Picard C."/>
        </authorList>
    </citation>
    <scope>NUCLEOTIDE SEQUENCE</scope>
    <source>
        <strain evidence="15">Stoneville</strain>
        <tissue evidence="15">Whole head</tissue>
    </source>
</reference>
<sequence length="1044" mass="118499">MTGDEVGNVVTGETMGEIEDLTRGPRYFKNIDEVLPNFDPVKEDISVNQWIDKIEEYAEIYDWDDLAIRHFGLSKLCGVARAWRDSLPRQERKWQDWCRLLRENFPCQENRMAITLDAQNYKRKSGQHIVEYFYEKLARCNKAAMSEQETIEWIVHGLNNNKFRDHLGPLSRYKRPSELLPDIKSASNYISDTKDKVFGKHFVSGNEKTNPRGTPKCYQCGKEGHIARNCFSNKSKSVTCFKCSKIGHYAKDCGRFRETQSKSAVSSSSTEGIKVLQIGSDTHRKYFKDALINGRPTKCYIDLGSSCVTIRLDLVEQMGYTYFETDLEPLVGYGQGVVKPIGMLTVDLTIDDVTAKVNAHVVPNYSQLVPVLVGHPYTEQPHVCIISTSDELIVRNGLSDFFNVNEANDKKTHISSSKQVTIPSNYLGHVSICSTVVNETLCIEGGIRENGHVIPRCVIEVDNEGKSALPVLNLSSKPLVFKEGDRITRGEICKLAEVDGKREINDEPISYEDIHTDLLEEDASVLLDMLNENKGLIAKNLRQIGLTNKIEMKIDLKDETPVYYRPYRMAITEKQQVKKIVEELKDADIIEDSNSPFASPVLLVKKKTGDLRMCIDYRALNKQTVKDHYPIPLIDDQLDRMCKMKYFTSLDLSSGYYQVPMNKDSREKTAFITADGHYQFKRMPFGLCNAPSVFQRLINLVLGNLRYDVAMAYIDDIIIPSECVEDGVEKLRLVLEALKNAGLTLNLNKCNFFMNKVEYLGFEISELGISPGSRKLHSIEKFPIPKDTRAVRSFVGLASFFRRFVRGFSKIISPLTELLRKDVKFKWESAQQIAFEEIKLRLGSKPVLAVYNPNARTEVHTDACAIGLGGVLLQEQSDGKLHPVSYFSRKTTKDESKYHSFELEALAIVCALERFRVYLLGIKFVIRTDCNSLKLLANKRDLSARIGRWFVRLSEFNYTIEYHKGVSNVVADGLSRNPVGEAEEVSLVGLPVMGITINTDWIAAMQRNDDEVLAVRRKLEDSDEEMSKKFTLHKGRVYKVTKGV</sequence>
<evidence type="ECO:0000256" key="10">
    <source>
        <dbReference type="ARBA" id="ARBA00023125"/>
    </source>
</evidence>
<feature type="domain" description="Reverse transcriptase" evidence="14">
    <location>
        <begin position="585"/>
        <end position="764"/>
    </location>
</feature>
<evidence type="ECO:0000256" key="4">
    <source>
        <dbReference type="ARBA" id="ARBA00022695"/>
    </source>
</evidence>
<gene>
    <name evidence="15" type="ORF">GEV33_013653</name>
</gene>
<dbReference type="EC" id="2.7.7.49" evidence="1"/>
<keyword evidence="4" id="KW-0548">Nucleotidyltransferase</keyword>
<dbReference type="FunFam" id="3.30.70.270:FF:000020">
    <property type="entry name" value="Transposon Tf2-6 polyprotein-like Protein"/>
    <property type="match status" value="1"/>
</dbReference>
<keyword evidence="16" id="KW-1185">Reference proteome</keyword>
<dbReference type="InterPro" id="IPR043128">
    <property type="entry name" value="Rev_trsase/Diguanyl_cyclase"/>
</dbReference>
<evidence type="ECO:0000256" key="8">
    <source>
        <dbReference type="ARBA" id="ARBA00022801"/>
    </source>
</evidence>
<dbReference type="Pfam" id="PF00098">
    <property type="entry name" value="zf-CCHC"/>
    <property type="match status" value="2"/>
</dbReference>
<dbReference type="GO" id="GO:0003964">
    <property type="term" value="F:RNA-directed DNA polymerase activity"/>
    <property type="evidence" value="ECO:0007669"/>
    <property type="project" value="UniProtKB-KW"/>
</dbReference>
<dbReference type="PROSITE" id="PS50878">
    <property type="entry name" value="RT_POL"/>
    <property type="match status" value="1"/>
</dbReference>
<dbReference type="PROSITE" id="PS50158">
    <property type="entry name" value="ZF_CCHC"/>
    <property type="match status" value="2"/>
</dbReference>
<keyword evidence="9" id="KW-0695">RNA-directed DNA polymerase</keyword>
<dbReference type="InterPro" id="IPR000477">
    <property type="entry name" value="RT_dom"/>
</dbReference>
<dbReference type="SMART" id="SM00343">
    <property type="entry name" value="ZnF_C2HC"/>
    <property type="match status" value="2"/>
</dbReference>
<keyword evidence="12" id="KW-0863">Zinc-finger</keyword>
<evidence type="ECO:0000256" key="3">
    <source>
        <dbReference type="ARBA" id="ARBA00022679"/>
    </source>
</evidence>
<keyword evidence="2" id="KW-0645">Protease</keyword>
<keyword evidence="6" id="KW-0064">Aspartyl protease</keyword>
<keyword evidence="5" id="KW-0540">Nuclease</keyword>
<dbReference type="GO" id="GO:0004519">
    <property type="term" value="F:endonuclease activity"/>
    <property type="evidence" value="ECO:0007669"/>
    <property type="project" value="UniProtKB-KW"/>
</dbReference>
<dbReference type="GO" id="GO:0008270">
    <property type="term" value="F:zinc ion binding"/>
    <property type="evidence" value="ECO:0007669"/>
    <property type="project" value="UniProtKB-KW"/>
</dbReference>
<organism evidence="15 16">
    <name type="scientific">Tenebrio molitor</name>
    <name type="common">Yellow mealworm beetle</name>
    <dbReference type="NCBI Taxonomy" id="7067"/>
    <lineage>
        <taxon>Eukaryota</taxon>
        <taxon>Metazoa</taxon>
        <taxon>Ecdysozoa</taxon>
        <taxon>Arthropoda</taxon>
        <taxon>Hexapoda</taxon>
        <taxon>Insecta</taxon>
        <taxon>Pterygota</taxon>
        <taxon>Neoptera</taxon>
        <taxon>Endopterygota</taxon>
        <taxon>Coleoptera</taxon>
        <taxon>Polyphaga</taxon>
        <taxon>Cucujiformia</taxon>
        <taxon>Tenebrionidae</taxon>
        <taxon>Tenebrio</taxon>
    </lineage>
</organism>
<dbReference type="CDD" id="cd01647">
    <property type="entry name" value="RT_LTR"/>
    <property type="match status" value="1"/>
</dbReference>
<dbReference type="AlphaFoldDB" id="A0A8J6L7T0"/>
<evidence type="ECO:0000256" key="11">
    <source>
        <dbReference type="ARBA" id="ARBA00023268"/>
    </source>
</evidence>
<evidence type="ECO:0000256" key="7">
    <source>
        <dbReference type="ARBA" id="ARBA00022759"/>
    </source>
</evidence>
<proteinExistence type="predicted"/>
<dbReference type="InterPro" id="IPR021109">
    <property type="entry name" value="Peptidase_aspartic_dom_sf"/>
</dbReference>
<dbReference type="Gene3D" id="2.40.70.10">
    <property type="entry name" value="Acid Proteases"/>
    <property type="match status" value="1"/>
</dbReference>
<dbReference type="PANTHER" id="PTHR37984:SF5">
    <property type="entry name" value="PROTEIN NYNRIN-LIKE"/>
    <property type="match status" value="1"/>
</dbReference>